<dbReference type="EMBL" id="JAIWYP010000012">
    <property type="protein sequence ID" value="KAH3727348.1"/>
    <property type="molecule type" value="Genomic_DNA"/>
</dbReference>
<accession>A0A9D4HS13</accession>
<comment type="caution">
    <text evidence="1">The sequence shown here is derived from an EMBL/GenBank/DDBJ whole genome shotgun (WGS) entry which is preliminary data.</text>
</comment>
<reference evidence="1" key="2">
    <citation type="submission" date="2020-11" db="EMBL/GenBank/DDBJ databases">
        <authorList>
            <person name="McCartney M.A."/>
            <person name="Auch B."/>
            <person name="Kono T."/>
            <person name="Mallez S."/>
            <person name="Becker A."/>
            <person name="Gohl D.M."/>
            <person name="Silverstein K.A.T."/>
            <person name="Koren S."/>
            <person name="Bechman K.B."/>
            <person name="Herman A."/>
            <person name="Abrahante J.E."/>
            <person name="Garbe J."/>
        </authorList>
    </citation>
    <scope>NUCLEOTIDE SEQUENCE</scope>
    <source>
        <strain evidence="1">Duluth1</strain>
        <tissue evidence="1">Whole animal</tissue>
    </source>
</reference>
<reference evidence="1" key="1">
    <citation type="journal article" date="2019" name="bioRxiv">
        <title>The Genome of the Zebra Mussel, Dreissena polymorpha: A Resource for Invasive Species Research.</title>
        <authorList>
            <person name="McCartney M.A."/>
            <person name="Auch B."/>
            <person name="Kono T."/>
            <person name="Mallez S."/>
            <person name="Zhang Y."/>
            <person name="Obille A."/>
            <person name="Becker A."/>
            <person name="Abrahante J.E."/>
            <person name="Garbe J."/>
            <person name="Badalamenti J.P."/>
            <person name="Herman A."/>
            <person name="Mangelson H."/>
            <person name="Liachko I."/>
            <person name="Sullivan S."/>
            <person name="Sone E.D."/>
            <person name="Koren S."/>
            <person name="Silverstein K.A.T."/>
            <person name="Beckman K.B."/>
            <person name="Gohl D.M."/>
        </authorList>
    </citation>
    <scope>NUCLEOTIDE SEQUENCE</scope>
    <source>
        <strain evidence="1">Duluth1</strain>
        <tissue evidence="1">Whole animal</tissue>
    </source>
</reference>
<protein>
    <submittedName>
        <fullName evidence="1">Uncharacterized protein</fullName>
    </submittedName>
</protein>
<dbReference type="AlphaFoldDB" id="A0A9D4HS13"/>
<evidence type="ECO:0000313" key="2">
    <source>
        <dbReference type="Proteomes" id="UP000828390"/>
    </source>
</evidence>
<organism evidence="1 2">
    <name type="scientific">Dreissena polymorpha</name>
    <name type="common">Zebra mussel</name>
    <name type="synonym">Mytilus polymorpha</name>
    <dbReference type="NCBI Taxonomy" id="45954"/>
    <lineage>
        <taxon>Eukaryota</taxon>
        <taxon>Metazoa</taxon>
        <taxon>Spiralia</taxon>
        <taxon>Lophotrochozoa</taxon>
        <taxon>Mollusca</taxon>
        <taxon>Bivalvia</taxon>
        <taxon>Autobranchia</taxon>
        <taxon>Heteroconchia</taxon>
        <taxon>Euheterodonta</taxon>
        <taxon>Imparidentia</taxon>
        <taxon>Neoheterodontei</taxon>
        <taxon>Myida</taxon>
        <taxon>Dreissenoidea</taxon>
        <taxon>Dreissenidae</taxon>
        <taxon>Dreissena</taxon>
    </lineage>
</organism>
<evidence type="ECO:0000313" key="1">
    <source>
        <dbReference type="EMBL" id="KAH3727348.1"/>
    </source>
</evidence>
<name>A0A9D4HS13_DREPO</name>
<keyword evidence="2" id="KW-1185">Reference proteome</keyword>
<proteinExistence type="predicted"/>
<gene>
    <name evidence="1" type="ORF">DPMN_053282</name>
</gene>
<dbReference type="Proteomes" id="UP000828390">
    <property type="component" value="Unassembled WGS sequence"/>
</dbReference>
<sequence>MSKGRFQEANRILHKCAKVNGVTLPDELLSNDIDDNTNTSQSVLKMFTVPRLLLRTLIIYFNW</sequence>